<keyword evidence="1" id="KW-0676">Redox-active center</keyword>
<dbReference type="InterPro" id="IPR013766">
    <property type="entry name" value="Thioredoxin_domain"/>
</dbReference>
<evidence type="ECO:0000259" key="2">
    <source>
        <dbReference type="PROSITE" id="PS51352"/>
    </source>
</evidence>
<dbReference type="EMBL" id="AP021874">
    <property type="protein sequence ID" value="BBO69265.1"/>
    <property type="molecule type" value="Genomic_DNA"/>
</dbReference>
<feature type="domain" description="Thioredoxin" evidence="2">
    <location>
        <begin position="27"/>
        <end position="187"/>
    </location>
</feature>
<dbReference type="InterPro" id="IPR036249">
    <property type="entry name" value="Thioredoxin-like_sf"/>
</dbReference>
<dbReference type="GO" id="GO:0016491">
    <property type="term" value="F:oxidoreductase activity"/>
    <property type="evidence" value="ECO:0007669"/>
    <property type="project" value="InterPro"/>
</dbReference>
<dbReference type="PROSITE" id="PS51352">
    <property type="entry name" value="THIOREDOXIN_2"/>
    <property type="match status" value="1"/>
</dbReference>
<dbReference type="RefSeq" id="WP_155317326.1">
    <property type="nucleotide sequence ID" value="NZ_AP021874.1"/>
</dbReference>
<dbReference type="AlphaFoldDB" id="A0A5K7YLH2"/>
<dbReference type="SUPFAM" id="SSF52833">
    <property type="entry name" value="Thioredoxin-like"/>
    <property type="match status" value="1"/>
</dbReference>
<evidence type="ECO:0000256" key="1">
    <source>
        <dbReference type="ARBA" id="ARBA00023284"/>
    </source>
</evidence>
<dbReference type="Pfam" id="PF00578">
    <property type="entry name" value="AhpC-TSA"/>
    <property type="match status" value="1"/>
</dbReference>
<dbReference type="InterPro" id="IPR000866">
    <property type="entry name" value="AhpC/TSA"/>
</dbReference>
<sequence>MKNVRLWWIVALIVFALSGMASGGSVPAAGDRLAVMRLEGPDRTDVQAYLGLSGSGPFDPATISGRLLIIEIFSMYCPHCQREAPAVNRLYQAIEASDTLRGRVKMIGIGVGNSTFEVDHFRKHYQIEFPLFPDEDFVVHKAMGEVRTPFFLIVALEPDDGGRILWSGIGKMDPLDTFLDRLSGFLK</sequence>
<keyword evidence="4" id="KW-1185">Reference proteome</keyword>
<dbReference type="InterPro" id="IPR017937">
    <property type="entry name" value="Thioredoxin_CS"/>
</dbReference>
<proteinExistence type="predicted"/>
<protein>
    <submittedName>
        <fullName evidence="3">Alkyl hydroperoxide reductase</fullName>
    </submittedName>
</protein>
<dbReference type="CDD" id="cd02966">
    <property type="entry name" value="TlpA_like_family"/>
    <property type="match status" value="1"/>
</dbReference>
<gene>
    <name evidence="3" type="ORF">DSCA_31950</name>
</gene>
<evidence type="ECO:0000313" key="4">
    <source>
        <dbReference type="Proteomes" id="UP000427906"/>
    </source>
</evidence>
<dbReference type="KEGG" id="dalk:DSCA_31950"/>
<dbReference type="Gene3D" id="3.40.30.10">
    <property type="entry name" value="Glutaredoxin"/>
    <property type="match status" value="1"/>
</dbReference>
<name>A0A5K7YLH2_9BACT</name>
<dbReference type="OrthoDB" id="5516057at2"/>
<dbReference type="Proteomes" id="UP000427906">
    <property type="component" value="Chromosome"/>
</dbReference>
<dbReference type="PROSITE" id="PS00194">
    <property type="entry name" value="THIOREDOXIN_1"/>
    <property type="match status" value="1"/>
</dbReference>
<organism evidence="3 4">
    <name type="scientific">Desulfosarcina alkanivorans</name>
    <dbReference type="NCBI Taxonomy" id="571177"/>
    <lineage>
        <taxon>Bacteria</taxon>
        <taxon>Pseudomonadati</taxon>
        <taxon>Thermodesulfobacteriota</taxon>
        <taxon>Desulfobacteria</taxon>
        <taxon>Desulfobacterales</taxon>
        <taxon>Desulfosarcinaceae</taxon>
        <taxon>Desulfosarcina</taxon>
    </lineage>
</organism>
<accession>A0A5K7YLH2</accession>
<reference evidence="3 4" key="1">
    <citation type="submission" date="2019-11" db="EMBL/GenBank/DDBJ databases">
        <title>Comparative genomics of hydrocarbon-degrading Desulfosarcina strains.</title>
        <authorList>
            <person name="Watanabe M."/>
            <person name="Kojima H."/>
            <person name="Fukui M."/>
        </authorList>
    </citation>
    <scope>NUCLEOTIDE SEQUENCE [LARGE SCALE GENOMIC DNA]</scope>
    <source>
        <strain evidence="3 4">PL12</strain>
    </source>
</reference>
<dbReference type="GO" id="GO:0016209">
    <property type="term" value="F:antioxidant activity"/>
    <property type="evidence" value="ECO:0007669"/>
    <property type="project" value="InterPro"/>
</dbReference>
<evidence type="ECO:0000313" key="3">
    <source>
        <dbReference type="EMBL" id="BBO69265.1"/>
    </source>
</evidence>